<evidence type="ECO:0000256" key="8">
    <source>
        <dbReference type="ARBA" id="ARBA00022679"/>
    </source>
</evidence>
<evidence type="ECO:0000256" key="1">
    <source>
        <dbReference type="ARBA" id="ARBA00004496"/>
    </source>
</evidence>
<evidence type="ECO:0000259" key="13">
    <source>
        <dbReference type="Pfam" id="PF04452"/>
    </source>
</evidence>
<evidence type="ECO:0000256" key="6">
    <source>
        <dbReference type="ARBA" id="ARBA00022552"/>
    </source>
</evidence>
<evidence type="ECO:0000313" key="15">
    <source>
        <dbReference type="EMBL" id="UOQ46339.1"/>
    </source>
</evidence>
<evidence type="ECO:0000256" key="4">
    <source>
        <dbReference type="ARBA" id="ARBA00013673"/>
    </source>
</evidence>
<dbReference type="InterPro" id="IPR029028">
    <property type="entry name" value="Alpha/beta_knot_MTases"/>
</dbReference>
<dbReference type="PIRSF" id="PIRSF015601">
    <property type="entry name" value="MTase_slr0722"/>
    <property type="match status" value="1"/>
</dbReference>
<gene>
    <name evidence="15" type="ORF">MUN89_10730</name>
</gene>
<evidence type="ECO:0000313" key="16">
    <source>
        <dbReference type="Proteomes" id="UP000831787"/>
    </source>
</evidence>
<dbReference type="RefSeq" id="WP_244713469.1">
    <property type="nucleotide sequence ID" value="NZ_CP095073.1"/>
</dbReference>
<keyword evidence="7 12" id="KW-0489">Methyltransferase</keyword>
<dbReference type="Pfam" id="PF04452">
    <property type="entry name" value="Methyltrans_RNA"/>
    <property type="match status" value="1"/>
</dbReference>
<dbReference type="EC" id="2.1.1.193" evidence="3 12"/>
<protein>
    <recommendedName>
        <fullName evidence="4 12">Ribosomal RNA small subunit methyltransferase E</fullName>
        <ecNumber evidence="3 12">2.1.1.193</ecNumber>
    </recommendedName>
</protein>
<comment type="catalytic activity">
    <reaction evidence="11 12">
        <text>uridine(1498) in 16S rRNA + S-adenosyl-L-methionine = N(3)-methyluridine(1498) in 16S rRNA + S-adenosyl-L-homocysteine + H(+)</text>
        <dbReference type="Rhea" id="RHEA:42920"/>
        <dbReference type="Rhea" id="RHEA-COMP:10283"/>
        <dbReference type="Rhea" id="RHEA-COMP:10284"/>
        <dbReference type="ChEBI" id="CHEBI:15378"/>
        <dbReference type="ChEBI" id="CHEBI:57856"/>
        <dbReference type="ChEBI" id="CHEBI:59789"/>
        <dbReference type="ChEBI" id="CHEBI:65315"/>
        <dbReference type="ChEBI" id="CHEBI:74502"/>
        <dbReference type="EC" id="2.1.1.193"/>
    </reaction>
</comment>
<sequence>MVQRYFVDKEQWSEQYVSVTGEDVHHISRVMRMAPGDEIICIKKDDQLAASCEITAIENRQVLCRIVERLEENRELPVDVTIVQSIGKGDKLEQVIQKGTELGAHSFIPFQAERSISKWDESKARKKVNRLEKIAKEASEQSQRSHIPEVSLPVDLNHLLDTAEEFDVKVFAYEDEARAEDFHSLADHFAHVKEGMRILVVIGPEGGFSDREVSQLSAAHFETVRLGRRILRMETAPLYYLSSVSYHFEELR</sequence>
<dbReference type="Gene3D" id="2.40.240.20">
    <property type="entry name" value="Hypothetical PUA domain-like, domain 1"/>
    <property type="match status" value="1"/>
</dbReference>
<evidence type="ECO:0000256" key="2">
    <source>
        <dbReference type="ARBA" id="ARBA00005528"/>
    </source>
</evidence>
<dbReference type="Proteomes" id="UP000831787">
    <property type="component" value="Chromosome"/>
</dbReference>
<dbReference type="Pfam" id="PF20260">
    <property type="entry name" value="PUA_4"/>
    <property type="match status" value="1"/>
</dbReference>
<comment type="subcellular location">
    <subcellularLocation>
        <location evidence="1 12">Cytoplasm</location>
    </subcellularLocation>
</comment>
<dbReference type="InterPro" id="IPR046886">
    <property type="entry name" value="RsmE_MTase_dom"/>
</dbReference>
<feature type="domain" description="Ribosomal RNA small subunit methyltransferase E PUA-like" evidence="14">
    <location>
        <begin position="19"/>
        <end position="66"/>
    </location>
</feature>
<evidence type="ECO:0000256" key="3">
    <source>
        <dbReference type="ARBA" id="ARBA00012328"/>
    </source>
</evidence>
<dbReference type="InterPro" id="IPR006700">
    <property type="entry name" value="RsmE"/>
</dbReference>
<dbReference type="InterPro" id="IPR029026">
    <property type="entry name" value="tRNA_m1G_MTases_N"/>
</dbReference>
<dbReference type="CDD" id="cd18084">
    <property type="entry name" value="RsmE-like"/>
    <property type="match status" value="1"/>
</dbReference>
<evidence type="ECO:0000256" key="7">
    <source>
        <dbReference type="ARBA" id="ARBA00022603"/>
    </source>
</evidence>
<dbReference type="PANTHER" id="PTHR30027:SF3">
    <property type="entry name" value="16S RRNA (URACIL(1498)-N(3))-METHYLTRANSFERASE"/>
    <property type="match status" value="1"/>
</dbReference>
<name>A0ABY4EQ60_9BACI</name>
<dbReference type="GO" id="GO:0008168">
    <property type="term" value="F:methyltransferase activity"/>
    <property type="evidence" value="ECO:0007669"/>
    <property type="project" value="UniProtKB-KW"/>
</dbReference>
<organism evidence="15 16">
    <name type="scientific">Halobacillus salinarum</name>
    <dbReference type="NCBI Taxonomy" id="2932257"/>
    <lineage>
        <taxon>Bacteria</taxon>
        <taxon>Bacillati</taxon>
        <taxon>Bacillota</taxon>
        <taxon>Bacilli</taxon>
        <taxon>Bacillales</taxon>
        <taxon>Bacillaceae</taxon>
        <taxon>Halobacillus</taxon>
    </lineage>
</organism>
<dbReference type="PANTHER" id="PTHR30027">
    <property type="entry name" value="RIBOSOMAL RNA SMALL SUBUNIT METHYLTRANSFERASE E"/>
    <property type="match status" value="1"/>
</dbReference>
<dbReference type="NCBIfam" id="NF008691">
    <property type="entry name" value="PRK11713.1-4"/>
    <property type="match status" value="1"/>
</dbReference>
<evidence type="ECO:0000256" key="12">
    <source>
        <dbReference type="PIRNR" id="PIRNR015601"/>
    </source>
</evidence>
<reference evidence="15 16" key="1">
    <citation type="submission" date="2022-04" db="EMBL/GenBank/DDBJ databases">
        <title>Halobacillus sp. isolated from saltern.</title>
        <authorList>
            <person name="Won M."/>
            <person name="Lee C.-M."/>
            <person name="Woen H.-Y."/>
            <person name="Kwon S.-W."/>
        </authorList>
    </citation>
    <scope>NUCLEOTIDE SEQUENCE [LARGE SCALE GENOMIC DNA]</scope>
    <source>
        <strain evidence="15 16">SSBR10-3</strain>
    </source>
</reference>
<dbReference type="InterPro" id="IPR015947">
    <property type="entry name" value="PUA-like_sf"/>
</dbReference>
<accession>A0ABY4EQ60</accession>
<evidence type="ECO:0000259" key="14">
    <source>
        <dbReference type="Pfam" id="PF20260"/>
    </source>
</evidence>
<evidence type="ECO:0000256" key="10">
    <source>
        <dbReference type="ARBA" id="ARBA00025699"/>
    </source>
</evidence>
<dbReference type="SUPFAM" id="SSF88697">
    <property type="entry name" value="PUA domain-like"/>
    <property type="match status" value="1"/>
</dbReference>
<dbReference type="NCBIfam" id="TIGR00046">
    <property type="entry name" value="RsmE family RNA methyltransferase"/>
    <property type="match status" value="1"/>
</dbReference>
<dbReference type="EMBL" id="CP095073">
    <property type="protein sequence ID" value="UOQ46339.1"/>
    <property type="molecule type" value="Genomic_DNA"/>
</dbReference>
<comment type="function">
    <text evidence="10 12">Specifically methylates the N3 position of the uracil ring of uridine 1498 (m3U1498) in 16S rRNA. Acts on the fully assembled 30S ribosomal subunit.</text>
</comment>
<evidence type="ECO:0000256" key="5">
    <source>
        <dbReference type="ARBA" id="ARBA00022490"/>
    </source>
</evidence>
<comment type="similarity">
    <text evidence="2 12">Belongs to the RNA methyltransferase RsmE family.</text>
</comment>
<keyword evidence="8 12" id="KW-0808">Transferase</keyword>
<dbReference type="InterPro" id="IPR046887">
    <property type="entry name" value="RsmE_PUA-like"/>
</dbReference>
<keyword evidence="16" id="KW-1185">Reference proteome</keyword>
<dbReference type="SUPFAM" id="SSF75217">
    <property type="entry name" value="alpha/beta knot"/>
    <property type="match status" value="1"/>
</dbReference>
<proteinExistence type="inferred from homology"/>
<evidence type="ECO:0000256" key="9">
    <source>
        <dbReference type="ARBA" id="ARBA00022691"/>
    </source>
</evidence>
<dbReference type="GO" id="GO:0032259">
    <property type="term" value="P:methylation"/>
    <property type="evidence" value="ECO:0007669"/>
    <property type="project" value="UniProtKB-KW"/>
</dbReference>
<feature type="domain" description="Ribosomal RNA small subunit methyltransferase E methyltransferase" evidence="13">
    <location>
        <begin position="75"/>
        <end position="244"/>
    </location>
</feature>
<keyword evidence="9 12" id="KW-0949">S-adenosyl-L-methionine</keyword>
<evidence type="ECO:0000256" key="11">
    <source>
        <dbReference type="ARBA" id="ARBA00047944"/>
    </source>
</evidence>
<keyword evidence="6 12" id="KW-0698">rRNA processing</keyword>
<dbReference type="Gene3D" id="3.40.1280.10">
    <property type="match status" value="1"/>
</dbReference>
<keyword evidence="5 12" id="KW-0963">Cytoplasm</keyword>